<gene>
    <name evidence="1" type="ORF">XINFAN_02411</name>
</gene>
<proteinExistence type="predicted"/>
<protein>
    <submittedName>
        <fullName evidence="1">Uncharacterized protein</fullName>
    </submittedName>
</protein>
<evidence type="ECO:0000313" key="2">
    <source>
        <dbReference type="Proteomes" id="UP000277498"/>
    </source>
</evidence>
<dbReference type="AlphaFoldDB" id="A0A3P5XMX6"/>
<accession>A0A3P5XMX6</accession>
<keyword evidence="2" id="KW-1185">Reference proteome</keyword>
<dbReference type="OrthoDB" id="7688402at2"/>
<name>A0A3P5XMX6_9RHOB</name>
<dbReference type="EMBL" id="UXAW01000073">
    <property type="protein sequence ID" value="VDC30050.1"/>
    <property type="molecule type" value="Genomic_DNA"/>
</dbReference>
<dbReference type="RefSeq" id="WP_124087159.1">
    <property type="nucleotide sequence ID" value="NZ_UXAW01000073.1"/>
</dbReference>
<dbReference type="Proteomes" id="UP000277498">
    <property type="component" value="Unassembled WGS sequence"/>
</dbReference>
<organism evidence="1 2">
    <name type="scientific">Pseudogemmobacter humi</name>
    <dbReference type="NCBI Taxonomy" id="2483812"/>
    <lineage>
        <taxon>Bacteria</taxon>
        <taxon>Pseudomonadati</taxon>
        <taxon>Pseudomonadota</taxon>
        <taxon>Alphaproteobacteria</taxon>
        <taxon>Rhodobacterales</taxon>
        <taxon>Paracoccaceae</taxon>
        <taxon>Pseudogemmobacter</taxon>
    </lineage>
</organism>
<sequence>MLVRIILILGVALMLFAGGAAGWQYWQQNFAAPELAAATGTAVQETPPETLPDAAGAPTAETPAQTWLISLTGELVDTETVTAFLLQDRFVEDRVFRISMRVPMTAFLAEGETLPDPVYRPVFADIRAPRLVAGMCGMLLDAWAGSCRMGEAGVRGESYDPETETVELELRLYYTQKPGEVPLPDLKSHVMQQDWLNVAARLGKQELEGADAMELAAATIRAAAGICAEVEARGQACRILKMSMQWDSPEDFTGQVTWAWMEPMPKGMYPAAPLY</sequence>
<evidence type="ECO:0000313" key="1">
    <source>
        <dbReference type="EMBL" id="VDC30050.1"/>
    </source>
</evidence>
<reference evidence="1 2" key="1">
    <citation type="submission" date="2018-11" db="EMBL/GenBank/DDBJ databases">
        <authorList>
            <person name="Criscuolo A."/>
        </authorList>
    </citation>
    <scope>NUCLEOTIDE SEQUENCE [LARGE SCALE GENOMIC DNA]</scope>
    <source>
        <strain evidence="1">ACIP111625</strain>
    </source>
</reference>